<dbReference type="FunFam" id="3.40.1190.20:FF:000001">
    <property type="entry name" value="Phosphofructokinase"/>
    <property type="match status" value="1"/>
</dbReference>
<evidence type="ECO:0000259" key="7">
    <source>
        <dbReference type="Pfam" id="PF00294"/>
    </source>
</evidence>
<dbReference type="GO" id="GO:0005829">
    <property type="term" value="C:cytosol"/>
    <property type="evidence" value="ECO:0007669"/>
    <property type="project" value="TreeGrafter"/>
</dbReference>
<dbReference type="EC" id="2.7.1.144" evidence="6"/>
<evidence type="ECO:0000256" key="6">
    <source>
        <dbReference type="PIRNR" id="PIRNR000535"/>
    </source>
</evidence>
<comment type="pathway">
    <text evidence="6">Carbohydrate metabolism; D-tagatose 6-phosphate degradation; D-glyceraldehyde 3-phosphate and glycerone phosphate from D-tagatose 6-phosphate: step 1/2.</text>
</comment>
<dbReference type="CDD" id="cd01164">
    <property type="entry name" value="FruK_PfkB_like"/>
    <property type="match status" value="1"/>
</dbReference>
<dbReference type="GO" id="GO:0008662">
    <property type="term" value="F:1-phosphofructokinase activity"/>
    <property type="evidence" value="ECO:0007669"/>
    <property type="project" value="InterPro"/>
</dbReference>
<evidence type="ECO:0000256" key="2">
    <source>
        <dbReference type="ARBA" id="ARBA00022679"/>
    </source>
</evidence>
<dbReference type="PIRSF" id="PIRSF000535">
    <property type="entry name" value="1PFK/6PFK/LacC"/>
    <property type="match status" value="1"/>
</dbReference>
<dbReference type="PANTHER" id="PTHR46566">
    <property type="entry name" value="1-PHOSPHOFRUCTOKINASE-RELATED"/>
    <property type="match status" value="1"/>
</dbReference>
<evidence type="ECO:0000256" key="4">
    <source>
        <dbReference type="ARBA" id="ARBA00022777"/>
    </source>
</evidence>
<dbReference type="EMBL" id="JACXAI010000010">
    <property type="protein sequence ID" value="MBD1380533.1"/>
    <property type="molecule type" value="Genomic_DNA"/>
</dbReference>
<dbReference type="InterPro" id="IPR017583">
    <property type="entry name" value="Tagatose/fructose_Pkinase"/>
</dbReference>
<dbReference type="PANTHER" id="PTHR46566:SF1">
    <property type="entry name" value="1-PHOSPHOFRUCTOKINASE"/>
    <property type="match status" value="1"/>
</dbReference>
<keyword evidence="4" id="KW-0418">Kinase</keyword>
<dbReference type="NCBIfam" id="TIGR03828">
    <property type="entry name" value="pfkB"/>
    <property type="match status" value="1"/>
</dbReference>
<dbReference type="Proteomes" id="UP000626844">
    <property type="component" value="Unassembled WGS sequence"/>
</dbReference>
<comment type="caution">
    <text evidence="8">The sequence shown here is derived from an EMBL/GenBank/DDBJ whole genome shotgun (WGS) entry which is preliminary data.</text>
</comment>
<dbReference type="SUPFAM" id="SSF53613">
    <property type="entry name" value="Ribokinase-like"/>
    <property type="match status" value="1"/>
</dbReference>
<keyword evidence="3 6" id="KW-0547">Nucleotide-binding</keyword>
<evidence type="ECO:0000313" key="8">
    <source>
        <dbReference type="EMBL" id="MBD1380533.1"/>
    </source>
</evidence>
<name>A0A926NH91_9BACI</name>
<accession>A0A926NH91</accession>
<evidence type="ECO:0000256" key="3">
    <source>
        <dbReference type="ARBA" id="ARBA00022741"/>
    </source>
</evidence>
<dbReference type="InterPro" id="IPR029056">
    <property type="entry name" value="Ribokinase-like"/>
</dbReference>
<evidence type="ECO:0000313" key="9">
    <source>
        <dbReference type="Proteomes" id="UP000626844"/>
    </source>
</evidence>
<proteinExistence type="inferred from homology"/>
<keyword evidence="9" id="KW-1185">Reference proteome</keyword>
<comment type="similarity">
    <text evidence="6">Belongs to the carbohydrate kinase PfkB family. LacC subfamily.</text>
</comment>
<comment type="similarity">
    <text evidence="1">Belongs to the carbohydrate kinase pfkB family.</text>
</comment>
<sequence>MIYTCTLNTAIDLYVAVKELKPDTVNRTHDEDYQPNGKGVNVSIMLKKLGIDSVSLGFIAGFSGKYIEDSLRDLGIKTDFVKVDGITRINVFINSTEEYKIVNQGPMIQPNEQEQLLAKIKAIPANSILIVSGSLPKGVPESIIIDIAKICEERRVKLVLDTSVSTVIDTLPYKPFLLKPNEEELANLFHKQHPLSESELIKYGMKLLKKGAQHVLVSRGKEGALFLSKKDLLKATSPLGQVVNTACSGDAMLATFIGKQIQKHTLEDALSHAVATGASTAFSKGLSDLTDVPDLLEEVTINPIKEALT</sequence>
<gene>
    <name evidence="8" type="primary">pfkB</name>
    <name evidence="8" type="ORF">IC621_09855</name>
</gene>
<dbReference type="NCBIfam" id="TIGR03168">
    <property type="entry name" value="1-PFK"/>
    <property type="match status" value="1"/>
</dbReference>
<evidence type="ECO:0000256" key="1">
    <source>
        <dbReference type="ARBA" id="ARBA00005380"/>
    </source>
</evidence>
<dbReference type="Gene3D" id="3.40.1190.20">
    <property type="match status" value="1"/>
</dbReference>
<reference evidence="8" key="1">
    <citation type="submission" date="2020-09" db="EMBL/GenBank/DDBJ databases">
        <title>A novel bacterium of genus Bacillus, isolated from South China Sea.</title>
        <authorList>
            <person name="Huang H."/>
            <person name="Mo K."/>
            <person name="Hu Y."/>
        </authorList>
    </citation>
    <scope>NUCLEOTIDE SEQUENCE</scope>
    <source>
        <strain evidence="8">IB182487</strain>
    </source>
</reference>
<dbReference type="InterPro" id="IPR011611">
    <property type="entry name" value="PfkB_dom"/>
</dbReference>
<dbReference type="InterPro" id="IPR022463">
    <property type="entry name" value="1-PFruKinase"/>
</dbReference>
<comment type="catalytic activity">
    <reaction evidence="6">
        <text>D-tagatofuranose 6-phosphate + ATP = D-tagatofuranose 1,6-bisphosphate + ADP + H(+)</text>
        <dbReference type="Rhea" id="RHEA:12420"/>
        <dbReference type="ChEBI" id="CHEBI:15378"/>
        <dbReference type="ChEBI" id="CHEBI:30616"/>
        <dbReference type="ChEBI" id="CHEBI:58694"/>
        <dbReference type="ChEBI" id="CHEBI:58695"/>
        <dbReference type="ChEBI" id="CHEBI:456216"/>
        <dbReference type="EC" id="2.7.1.144"/>
    </reaction>
</comment>
<protein>
    <recommendedName>
        <fullName evidence="6">Tagatose-6-phosphate kinase</fullName>
        <ecNumber evidence="6">2.7.1.144</ecNumber>
    </recommendedName>
</protein>
<dbReference type="Pfam" id="PF00294">
    <property type="entry name" value="PfkB"/>
    <property type="match status" value="1"/>
</dbReference>
<dbReference type="GO" id="GO:0009024">
    <property type="term" value="F:tagatose-6-phosphate kinase activity"/>
    <property type="evidence" value="ECO:0007669"/>
    <property type="project" value="UniProtKB-EC"/>
</dbReference>
<keyword evidence="5 6" id="KW-0067">ATP-binding</keyword>
<feature type="domain" description="Carbohydrate kinase PfkB" evidence="7">
    <location>
        <begin position="9"/>
        <end position="288"/>
    </location>
</feature>
<dbReference type="GO" id="GO:0005524">
    <property type="term" value="F:ATP binding"/>
    <property type="evidence" value="ECO:0007669"/>
    <property type="project" value="UniProtKB-KW"/>
</dbReference>
<dbReference type="GO" id="GO:0016052">
    <property type="term" value="P:carbohydrate catabolic process"/>
    <property type="evidence" value="ECO:0007669"/>
    <property type="project" value="UniProtKB-ARBA"/>
</dbReference>
<dbReference type="GO" id="GO:0005988">
    <property type="term" value="P:lactose metabolic process"/>
    <property type="evidence" value="ECO:0007669"/>
    <property type="project" value="UniProtKB-KW"/>
</dbReference>
<dbReference type="AlphaFoldDB" id="A0A926NH91"/>
<dbReference type="RefSeq" id="WP_191158125.1">
    <property type="nucleotide sequence ID" value="NZ_JACXAI010000010.1"/>
</dbReference>
<dbReference type="GO" id="GO:0044281">
    <property type="term" value="P:small molecule metabolic process"/>
    <property type="evidence" value="ECO:0007669"/>
    <property type="project" value="UniProtKB-ARBA"/>
</dbReference>
<keyword evidence="2 6" id="KW-0808">Transferase</keyword>
<organism evidence="8 9">
    <name type="scientific">Metabacillus arenae</name>
    <dbReference type="NCBI Taxonomy" id="2771434"/>
    <lineage>
        <taxon>Bacteria</taxon>
        <taxon>Bacillati</taxon>
        <taxon>Bacillota</taxon>
        <taxon>Bacilli</taxon>
        <taxon>Bacillales</taxon>
        <taxon>Bacillaceae</taxon>
        <taxon>Metabacillus</taxon>
    </lineage>
</organism>
<evidence type="ECO:0000256" key="5">
    <source>
        <dbReference type="ARBA" id="ARBA00022840"/>
    </source>
</evidence>
<keyword evidence="6" id="KW-0423">Lactose metabolism</keyword>